<proteinExistence type="predicted"/>
<evidence type="ECO:0000256" key="1">
    <source>
        <dbReference type="ARBA" id="ARBA00023015"/>
    </source>
</evidence>
<reference evidence="6 7" key="1">
    <citation type="submission" date="2021-06" db="EMBL/GenBank/DDBJ databases">
        <title>Genome-based taxonomic framework of Microbacterium strains isolated from marine environment, the description of four new species and reclassification of four preexisting species.</title>
        <authorList>
            <person name="Lee S.D."/>
            <person name="Kim S.-M."/>
            <person name="Byeon Y.-S."/>
            <person name="Yang H.L."/>
            <person name="Kim I.S."/>
        </authorList>
    </citation>
    <scope>NUCLEOTIDE SEQUENCE [LARGE SCALE GENOMIC DNA]</scope>
    <source>
        <strain evidence="6 7">KACC 20514</strain>
    </source>
</reference>
<sequence>MRDTGGRQSGKQRRALRPTGTIRLDHARSHSNTTRAASAVFPRTCPAGLGSGRTYSHTIPRDRRRSEVSPTPPPPAFGLTRRERILDELHRSGSVRVSDLARDLGVAELTVRRDIGALADQGLLTRVHGGATLRSALDTSIPQRRAAGPPKYRVGMIVPSLSYYWPQIILGARAAASATGVQLVLRGASYAVDDQRRQIASLLDGESLHGLIVAAETSGPEGATLLQWLDDIPLPVVLVERHAPSALGLTRVEWVTSDHVVGGTLAARHLAERGHRRVGLLTSPGSPTSAPLRKGWKRAVRELGLVATVDSSAALDTLAGAGREAEIDRILDECRRTGTTALTIHSDPQAVLFQQHARDRGWNLPADLAIVAYDDEVAESAEPPITALRPPKQQVGRLAVETMAARLADGRRRPVQRTYLLPELRRRESTAR</sequence>
<keyword evidence="1" id="KW-0805">Transcription regulation</keyword>
<dbReference type="InterPro" id="IPR028082">
    <property type="entry name" value="Peripla_BP_I"/>
</dbReference>
<keyword evidence="2" id="KW-0238">DNA-binding</keyword>
<feature type="domain" description="HTH deoR-type" evidence="5">
    <location>
        <begin position="78"/>
        <end position="133"/>
    </location>
</feature>
<gene>
    <name evidence="6" type="ORF">KZC50_04880</name>
</gene>
<evidence type="ECO:0000256" key="2">
    <source>
        <dbReference type="ARBA" id="ARBA00023125"/>
    </source>
</evidence>
<dbReference type="Pfam" id="PF08220">
    <property type="entry name" value="HTH_DeoR"/>
    <property type="match status" value="1"/>
</dbReference>
<dbReference type="Pfam" id="PF13377">
    <property type="entry name" value="Peripla_BP_3"/>
    <property type="match status" value="1"/>
</dbReference>
<organism evidence="6 7">
    <name type="scientific">Microbacterium aurantiacum</name>
    <dbReference type="NCBI Taxonomy" id="162393"/>
    <lineage>
        <taxon>Bacteria</taxon>
        <taxon>Bacillati</taxon>
        <taxon>Actinomycetota</taxon>
        <taxon>Actinomycetes</taxon>
        <taxon>Micrococcales</taxon>
        <taxon>Microbacteriaceae</taxon>
        <taxon>Microbacterium</taxon>
    </lineage>
</organism>
<dbReference type="InterPro" id="IPR036388">
    <property type="entry name" value="WH-like_DNA-bd_sf"/>
</dbReference>
<evidence type="ECO:0000256" key="4">
    <source>
        <dbReference type="SAM" id="MobiDB-lite"/>
    </source>
</evidence>
<keyword evidence="3" id="KW-0804">Transcription</keyword>
<dbReference type="Proteomes" id="UP001183582">
    <property type="component" value="Unassembled WGS sequence"/>
</dbReference>
<dbReference type="PANTHER" id="PTHR30146:SF155">
    <property type="entry name" value="ALANINE RACEMASE"/>
    <property type="match status" value="1"/>
</dbReference>
<dbReference type="PROSITE" id="PS51000">
    <property type="entry name" value="HTH_DEOR_2"/>
    <property type="match status" value="1"/>
</dbReference>
<dbReference type="EMBL" id="JAHWXH010000001">
    <property type="protein sequence ID" value="MDS0244944.1"/>
    <property type="molecule type" value="Genomic_DNA"/>
</dbReference>
<dbReference type="InterPro" id="IPR036390">
    <property type="entry name" value="WH_DNA-bd_sf"/>
</dbReference>
<dbReference type="AlphaFoldDB" id="A0AAJ2LZ37"/>
<dbReference type="SMART" id="SM00420">
    <property type="entry name" value="HTH_DEOR"/>
    <property type="match status" value="1"/>
</dbReference>
<evidence type="ECO:0000259" key="5">
    <source>
        <dbReference type="PROSITE" id="PS51000"/>
    </source>
</evidence>
<dbReference type="Gene3D" id="1.10.10.10">
    <property type="entry name" value="Winged helix-like DNA-binding domain superfamily/Winged helix DNA-binding domain"/>
    <property type="match status" value="1"/>
</dbReference>
<dbReference type="InterPro" id="IPR046335">
    <property type="entry name" value="LacI/GalR-like_sensor"/>
</dbReference>
<dbReference type="CDD" id="cd06267">
    <property type="entry name" value="PBP1_LacI_sugar_binding-like"/>
    <property type="match status" value="1"/>
</dbReference>
<protein>
    <submittedName>
        <fullName evidence="6">Substrate-binding domain-containing protein</fullName>
    </submittedName>
</protein>
<dbReference type="SUPFAM" id="SSF46785">
    <property type="entry name" value="Winged helix' DNA-binding domain"/>
    <property type="match status" value="1"/>
</dbReference>
<comment type="caution">
    <text evidence="6">The sequence shown here is derived from an EMBL/GenBank/DDBJ whole genome shotgun (WGS) entry which is preliminary data.</text>
</comment>
<feature type="region of interest" description="Disordered" evidence="4">
    <location>
        <begin position="1"/>
        <end position="79"/>
    </location>
</feature>
<dbReference type="PRINTS" id="PR00037">
    <property type="entry name" value="HTHLACR"/>
</dbReference>
<name>A0AAJ2LZ37_9MICO</name>
<dbReference type="InterPro" id="IPR001034">
    <property type="entry name" value="DeoR_HTH"/>
</dbReference>
<dbReference type="PROSITE" id="PS00894">
    <property type="entry name" value="HTH_DEOR_1"/>
    <property type="match status" value="1"/>
</dbReference>
<evidence type="ECO:0000313" key="6">
    <source>
        <dbReference type="EMBL" id="MDS0244944.1"/>
    </source>
</evidence>
<dbReference type="InterPro" id="IPR018356">
    <property type="entry name" value="Tscrpt_reg_HTH_DeoR_CS"/>
</dbReference>
<dbReference type="SUPFAM" id="SSF53822">
    <property type="entry name" value="Periplasmic binding protein-like I"/>
    <property type="match status" value="1"/>
</dbReference>
<dbReference type="Gene3D" id="3.40.50.2300">
    <property type="match status" value="2"/>
</dbReference>
<dbReference type="GO" id="GO:0000976">
    <property type="term" value="F:transcription cis-regulatory region binding"/>
    <property type="evidence" value="ECO:0007669"/>
    <property type="project" value="TreeGrafter"/>
</dbReference>
<accession>A0AAJ2LZ37</accession>
<evidence type="ECO:0000256" key="3">
    <source>
        <dbReference type="ARBA" id="ARBA00023163"/>
    </source>
</evidence>
<dbReference type="GO" id="GO:0003700">
    <property type="term" value="F:DNA-binding transcription factor activity"/>
    <property type="evidence" value="ECO:0007669"/>
    <property type="project" value="InterPro"/>
</dbReference>
<evidence type="ECO:0000313" key="7">
    <source>
        <dbReference type="Proteomes" id="UP001183582"/>
    </source>
</evidence>
<dbReference type="PANTHER" id="PTHR30146">
    <property type="entry name" value="LACI-RELATED TRANSCRIPTIONAL REPRESSOR"/>
    <property type="match status" value="1"/>
</dbReference>